<feature type="signal peptide" evidence="1">
    <location>
        <begin position="1"/>
        <end position="23"/>
    </location>
</feature>
<dbReference type="Proteomes" id="UP000582090">
    <property type="component" value="Unassembled WGS sequence"/>
</dbReference>
<comment type="caution">
    <text evidence="2">The sequence shown here is derived from an EMBL/GenBank/DDBJ whole genome shotgun (WGS) entry which is preliminary data.</text>
</comment>
<evidence type="ECO:0000256" key="1">
    <source>
        <dbReference type="SAM" id="SignalP"/>
    </source>
</evidence>
<gene>
    <name evidence="2" type="ORF">GGQ67_001192</name>
</gene>
<evidence type="ECO:0000313" key="2">
    <source>
        <dbReference type="EMBL" id="MBB3963567.1"/>
    </source>
</evidence>
<proteinExistence type="predicted"/>
<dbReference type="RefSeq" id="WP_183899263.1">
    <property type="nucleotide sequence ID" value="NZ_JACIDW010000002.1"/>
</dbReference>
<feature type="chain" id="PRO_5030966030" description="Antifreeze protein" evidence="1">
    <location>
        <begin position="24"/>
        <end position="103"/>
    </location>
</feature>
<sequence length="103" mass="11267">MNRFIAKASFAAILALASIPATTSVAAAAGPERASIIDVQYRPAPARACSPVRAVEKARYAGLRNARVTDITPRRVVVSGRGYRGYWDRMFFANVRGCPEIRR</sequence>
<keyword evidence="3" id="KW-1185">Reference proteome</keyword>
<evidence type="ECO:0000313" key="3">
    <source>
        <dbReference type="Proteomes" id="UP000582090"/>
    </source>
</evidence>
<evidence type="ECO:0008006" key="4">
    <source>
        <dbReference type="Google" id="ProtNLM"/>
    </source>
</evidence>
<organism evidence="2 3">
    <name type="scientific">Rhizobium metallidurans</name>
    <dbReference type="NCBI Taxonomy" id="1265931"/>
    <lineage>
        <taxon>Bacteria</taxon>
        <taxon>Pseudomonadati</taxon>
        <taxon>Pseudomonadota</taxon>
        <taxon>Alphaproteobacteria</taxon>
        <taxon>Hyphomicrobiales</taxon>
        <taxon>Rhizobiaceae</taxon>
        <taxon>Rhizobium/Agrobacterium group</taxon>
        <taxon>Rhizobium</taxon>
    </lineage>
</organism>
<name>A0A7W6GA44_9HYPH</name>
<dbReference type="AlphaFoldDB" id="A0A7W6GA44"/>
<reference evidence="2 3" key="1">
    <citation type="submission" date="2020-08" db="EMBL/GenBank/DDBJ databases">
        <title>Genomic Encyclopedia of Type Strains, Phase IV (KMG-IV): sequencing the most valuable type-strain genomes for metagenomic binning, comparative biology and taxonomic classification.</title>
        <authorList>
            <person name="Goeker M."/>
        </authorList>
    </citation>
    <scope>NUCLEOTIDE SEQUENCE [LARGE SCALE GENOMIC DNA]</scope>
    <source>
        <strain evidence="2 3">DSM 26575</strain>
    </source>
</reference>
<dbReference type="EMBL" id="JACIDW010000002">
    <property type="protein sequence ID" value="MBB3963567.1"/>
    <property type="molecule type" value="Genomic_DNA"/>
</dbReference>
<accession>A0A7W6GA44</accession>
<keyword evidence="1" id="KW-0732">Signal</keyword>
<protein>
    <recommendedName>
        <fullName evidence="4">Antifreeze protein</fullName>
    </recommendedName>
</protein>